<dbReference type="GO" id="GO:0032324">
    <property type="term" value="P:molybdopterin cofactor biosynthetic process"/>
    <property type="evidence" value="ECO:0007669"/>
    <property type="project" value="InterPro"/>
</dbReference>
<feature type="transmembrane region" description="Helical" evidence="1">
    <location>
        <begin position="145"/>
        <end position="165"/>
    </location>
</feature>
<dbReference type="RefSeq" id="WP_011697511.1">
    <property type="nucleotide sequence ID" value="NC_008554.1"/>
</dbReference>
<dbReference type="SUPFAM" id="SSF63882">
    <property type="entry name" value="MoeA N-terminal region -like"/>
    <property type="match status" value="1"/>
</dbReference>
<keyword evidence="1" id="KW-1133">Transmembrane helix</keyword>
<dbReference type="HOGENOM" id="CLU_1453726_0_0_7"/>
<dbReference type="AlphaFoldDB" id="A0LFY6"/>
<dbReference type="KEGG" id="sfu:Sfum_0639"/>
<keyword evidence="1" id="KW-0812">Transmembrane</keyword>
<gene>
    <name evidence="2" type="ordered locus">Sfum_0639</name>
</gene>
<reference evidence="2 3" key="1">
    <citation type="submission" date="2006-10" db="EMBL/GenBank/DDBJ databases">
        <title>Complete sequence of Syntrophobacter fumaroxidans MPOB.</title>
        <authorList>
            <consortium name="US DOE Joint Genome Institute"/>
            <person name="Copeland A."/>
            <person name="Lucas S."/>
            <person name="Lapidus A."/>
            <person name="Barry K."/>
            <person name="Detter J.C."/>
            <person name="Glavina del Rio T."/>
            <person name="Hammon N."/>
            <person name="Israni S."/>
            <person name="Pitluck S."/>
            <person name="Goltsman E.G."/>
            <person name="Martinez M."/>
            <person name="Schmutz J."/>
            <person name="Larimer F."/>
            <person name="Land M."/>
            <person name="Hauser L."/>
            <person name="Kyrpides N."/>
            <person name="Kim E."/>
            <person name="Boone D.R."/>
            <person name="Brockman F."/>
            <person name="Culley D."/>
            <person name="Ferry J."/>
            <person name="Gunsalus R."/>
            <person name="McInerney M.J."/>
            <person name="Morrison M."/>
            <person name="Plugge C."/>
            <person name="Rohlin L."/>
            <person name="Scholten J."/>
            <person name="Sieber J."/>
            <person name="Stams A.J.M."/>
            <person name="Worm P."/>
            <person name="Henstra A.M."/>
            <person name="Richardson P."/>
        </authorList>
    </citation>
    <scope>NUCLEOTIDE SEQUENCE [LARGE SCALE GENOMIC DNA]</scope>
    <source>
        <strain evidence="3">DSM 10017 / MPOB</strain>
    </source>
</reference>
<evidence type="ECO:0000313" key="2">
    <source>
        <dbReference type="EMBL" id="ABK16338.1"/>
    </source>
</evidence>
<sequence>MAEPSKTKGTIKFVVWTAIAAALISYLWIEYYNGTLVSWYYYKAKSDGWAVNANAFKDAGKDKPAVLQIGSFETIEGLQAVPVKKGDRLPANTNGIIDKKTVEEGKRVTLDGNTLKVTVPMQVKEAKGFKFKDTFKHKGIQTSEWGGAWCVAFILVLGFALGMMAEGFTDMCGLKLTKIKHYEGVH</sequence>
<name>A0LFY6_SYNFM</name>
<proteinExistence type="predicted"/>
<dbReference type="InterPro" id="IPR036135">
    <property type="entry name" value="MoeA_linker/N_sf"/>
</dbReference>
<protein>
    <submittedName>
        <fullName evidence="2">Uncharacterized protein</fullName>
    </submittedName>
</protein>
<dbReference type="EMBL" id="CP000478">
    <property type="protein sequence ID" value="ABK16338.1"/>
    <property type="molecule type" value="Genomic_DNA"/>
</dbReference>
<dbReference type="InParanoid" id="A0LFY6"/>
<keyword evidence="3" id="KW-1185">Reference proteome</keyword>
<keyword evidence="1" id="KW-0472">Membrane</keyword>
<evidence type="ECO:0000256" key="1">
    <source>
        <dbReference type="SAM" id="Phobius"/>
    </source>
</evidence>
<evidence type="ECO:0000313" key="3">
    <source>
        <dbReference type="Proteomes" id="UP000001784"/>
    </source>
</evidence>
<feature type="transmembrane region" description="Helical" evidence="1">
    <location>
        <begin position="12"/>
        <end position="29"/>
    </location>
</feature>
<accession>A0LFY6</accession>
<dbReference type="Proteomes" id="UP000001784">
    <property type="component" value="Chromosome"/>
</dbReference>
<organism evidence="2 3">
    <name type="scientific">Syntrophobacter fumaroxidans (strain DSM 10017 / MPOB)</name>
    <dbReference type="NCBI Taxonomy" id="335543"/>
    <lineage>
        <taxon>Bacteria</taxon>
        <taxon>Pseudomonadati</taxon>
        <taxon>Thermodesulfobacteriota</taxon>
        <taxon>Syntrophobacteria</taxon>
        <taxon>Syntrophobacterales</taxon>
        <taxon>Syntrophobacteraceae</taxon>
        <taxon>Syntrophobacter</taxon>
    </lineage>
</organism>